<protein>
    <submittedName>
        <fullName evidence="2">Uncharacterized protein</fullName>
    </submittedName>
</protein>
<reference evidence="2" key="1">
    <citation type="journal article" date="2020" name="Nature">
        <title>Giant virus diversity and host interactions through global metagenomics.</title>
        <authorList>
            <person name="Schulz F."/>
            <person name="Roux S."/>
            <person name="Paez-Espino D."/>
            <person name="Jungbluth S."/>
            <person name="Walsh D.A."/>
            <person name="Denef V.J."/>
            <person name="McMahon K.D."/>
            <person name="Konstantinidis K.T."/>
            <person name="Eloe-Fadrosh E.A."/>
            <person name="Kyrpides N.C."/>
            <person name="Woyke T."/>
        </authorList>
    </citation>
    <scope>NUCLEOTIDE SEQUENCE</scope>
    <source>
        <strain evidence="2">GVMAG-M-3300021962-46</strain>
    </source>
</reference>
<feature type="transmembrane region" description="Helical" evidence="1">
    <location>
        <begin position="6"/>
        <end position="22"/>
    </location>
</feature>
<keyword evidence="1" id="KW-0472">Membrane</keyword>
<name>A0A6C0CTT8_9ZZZZ</name>
<dbReference type="EMBL" id="MN739479">
    <property type="protein sequence ID" value="QHT07134.1"/>
    <property type="molecule type" value="Genomic_DNA"/>
</dbReference>
<organism evidence="2">
    <name type="scientific">viral metagenome</name>
    <dbReference type="NCBI Taxonomy" id="1070528"/>
    <lineage>
        <taxon>unclassified sequences</taxon>
        <taxon>metagenomes</taxon>
        <taxon>organismal metagenomes</taxon>
    </lineage>
</organism>
<evidence type="ECO:0000256" key="1">
    <source>
        <dbReference type="SAM" id="Phobius"/>
    </source>
</evidence>
<dbReference type="AlphaFoldDB" id="A0A6C0CTT8"/>
<keyword evidence="1" id="KW-0812">Transmembrane</keyword>
<proteinExistence type="predicted"/>
<keyword evidence="1" id="KW-1133">Transmembrane helix</keyword>
<sequence>MNPWVLWVVLAIIAFIGIAYSMRSYSSKKSYQVMSNVTPKLFLQSPEYRCSTKCFDCVKEQSHMYLQKSHGRPVMHVGL</sequence>
<accession>A0A6C0CTT8</accession>
<evidence type="ECO:0000313" key="2">
    <source>
        <dbReference type="EMBL" id="QHT07134.1"/>
    </source>
</evidence>